<reference evidence="3 4" key="1">
    <citation type="journal article" date="2023" name="G3 (Bethesda)">
        <title>A chromosome-length genome assembly and annotation of blackberry (Rubus argutus, cv. 'Hillquist').</title>
        <authorList>
            <person name="Bruna T."/>
            <person name="Aryal R."/>
            <person name="Dudchenko O."/>
            <person name="Sargent D.J."/>
            <person name="Mead D."/>
            <person name="Buti M."/>
            <person name="Cavallini A."/>
            <person name="Hytonen T."/>
            <person name="Andres J."/>
            <person name="Pham M."/>
            <person name="Weisz D."/>
            <person name="Mascagni F."/>
            <person name="Usai G."/>
            <person name="Natali L."/>
            <person name="Bassil N."/>
            <person name="Fernandez G.E."/>
            <person name="Lomsadze A."/>
            <person name="Armour M."/>
            <person name="Olukolu B."/>
            <person name="Poorten T."/>
            <person name="Britton C."/>
            <person name="Davik J."/>
            <person name="Ashrafi H."/>
            <person name="Aiden E.L."/>
            <person name="Borodovsky M."/>
            <person name="Worthington M."/>
        </authorList>
    </citation>
    <scope>NUCLEOTIDE SEQUENCE [LARGE SCALE GENOMIC DNA]</scope>
    <source>
        <strain evidence="3">PI 553951</strain>
    </source>
</reference>
<dbReference type="PRINTS" id="PR00364">
    <property type="entry name" value="DISEASERSIST"/>
</dbReference>
<dbReference type="PANTHER" id="PTHR11017:SF570">
    <property type="entry name" value="DISEASE RESISTANCE PROTEIN (TIR-NBS CLASS)-RELATED"/>
    <property type="match status" value="1"/>
</dbReference>
<dbReference type="InterPro" id="IPR027417">
    <property type="entry name" value="P-loop_NTPase"/>
</dbReference>
<protein>
    <recommendedName>
        <fullName evidence="2">NB-ARC domain-containing protein</fullName>
    </recommendedName>
</protein>
<name>A0AAW1Y2H1_RUBAR</name>
<feature type="domain" description="NB-ARC" evidence="2">
    <location>
        <begin position="51"/>
        <end position="211"/>
    </location>
</feature>
<dbReference type="InterPro" id="IPR044974">
    <property type="entry name" value="Disease_R_plants"/>
</dbReference>
<feature type="transmembrane region" description="Helical" evidence="1">
    <location>
        <begin position="355"/>
        <end position="372"/>
    </location>
</feature>
<dbReference type="SUPFAM" id="SSF52540">
    <property type="entry name" value="P-loop containing nucleoside triphosphate hydrolases"/>
    <property type="match status" value="1"/>
</dbReference>
<dbReference type="GO" id="GO:0043531">
    <property type="term" value="F:ADP binding"/>
    <property type="evidence" value="ECO:0007669"/>
    <property type="project" value="InterPro"/>
</dbReference>
<keyword evidence="1" id="KW-0472">Membrane</keyword>
<dbReference type="EMBL" id="JBEDUW010000002">
    <property type="protein sequence ID" value="KAK9942195.1"/>
    <property type="molecule type" value="Genomic_DNA"/>
</dbReference>
<dbReference type="Proteomes" id="UP001457282">
    <property type="component" value="Unassembled WGS sequence"/>
</dbReference>
<dbReference type="InterPro" id="IPR042197">
    <property type="entry name" value="Apaf_helical"/>
</dbReference>
<feature type="transmembrane region" description="Helical" evidence="1">
    <location>
        <begin position="431"/>
        <end position="449"/>
    </location>
</feature>
<accession>A0AAW1Y2H1</accession>
<dbReference type="AlphaFoldDB" id="A0AAW1Y2H1"/>
<evidence type="ECO:0000313" key="3">
    <source>
        <dbReference type="EMBL" id="KAK9942195.1"/>
    </source>
</evidence>
<keyword evidence="1" id="KW-0812">Transmembrane</keyword>
<dbReference type="GO" id="GO:0006952">
    <property type="term" value="P:defense response"/>
    <property type="evidence" value="ECO:0007669"/>
    <property type="project" value="InterPro"/>
</dbReference>
<keyword evidence="1" id="KW-1133">Transmembrane helix</keyword>
<dbReference type="Pfam" id="PF00931">
    <property type="entry name" value="NB-ARC"/>
    <property type="match status" value="1"/>
</dbReference>
<evidence type="ECO:0000259" key="2">
    <source>
        <dbReference type="Pfam" id="PF00931"/>
    </source>
</evidence>
<comment type="caution">
    <text evidence="3">The sequence shown here is derived from an EMBL/GenBank/DDBJ whole genome shotgun (WGS) entry which is preliminary data.</text>
</comment>
<evidence type="ECO:0000256" key="1">
    <source>
        <dbReference type="SAM" id="Phobius"/>
    </source>
</evidence>
<proteinExistence type="predicted"/>
<dbReference type="PANTHER" id="PTHR11017">
    <property type="entry name" value="LEUCINE-RICH REPEAT-CONTAINING PROTEIN"/>
    <property type="match status" value="1"/>
</dbReference>
<dbReference type="Gene3D" id="1.10.8.430">
    <property type="entry name" value="Helical domain of apoptotic protease-activating factors"/>
    <property type="match status" value="1"/>
</dbReference>
<gene>
    <name evidence="3" type="ORF">M0R45_007873</name>
</gene>
<dbReference type="Gene3D" id="3.40.50.300">
    <property type="entry name" value="P-loop containing nucleotide triphosphate hydrolases"/>
    <property type="match status" value="1"/>
</dbReference>
<evidence type="ECO:0000313" key="4">
    <source>
        <dbReference type="Proteomes" id="UP001457282"/>
    </source>
</evidence>
<sequence length="497" mass="56890">MPEYESSFIVHKIVEVISAQVFNDHTYVNVEYPIALDSRVRDINNLLRFGENESDVRIVGIWGNGGIGKTTVAKAVHNSIAQKFENSCFVANVGEISKAPGGLVQLQNIILSEILKEKDLEVTNVDIGISMIKRRLRDNRVLLILDDVNQSDQLNTLAGGPGWFGRGSRIVITSRDKHLLMAHQVDPIYEVKGLDHDEALQLFSWNAFPKSRLPSDYEVLANKAAHYAQGLPLALILLGSHLRGRHLDEWRTVLSVLENEKRVSNENILEELKISYNAFEEWKTVLGVLDSYKRVPSIKIEDLNRITYHALQDPLIEELMQKPLLYIEETRIWMHDMIDEMGEEPRRYRMATSTAWIFLVTNIGIEISSAIFDQFSSPSKSYTALISMMLAIVAVIISIWELIHKGIKEKVKYRRQLGMFGWFYSRSDNRIFGSVADMCGLLGGISQWVYSTVQYVCILHHVENPYKIYLWPIIFLLCLGASRLHWNQRNMTTKLKQ</sequence>
<feature type="transmembrane region" description="Helical" evidence="1">
    <location>
        <begin position="469"/>
        <end position="486"/>
    </location>
</feature>
<feature type="transmembrane region" description="Helical" evidence="1">
    <location>
        <begin position="384"/>
        <end position="403"/>
    </location>
</feature>
<organism evidence="3 4">
    <name type="scientific">Rubus argutus</name>
    <name type="common">Southern blackberry</name>
    <dbReference type="NCBI Taxonomy" id="59490"/>
    <lineage>
        <taxon>Eukaryota</taxon>
        <taxon>Viridiplantae</taxon>
        <taxon>Streptophyta</taxon>
        <taxon>Embryophyta</taxon>
        <taxon>Tracheophyta</taxon>
        <taxon>Spermatophyta</taxon>
        <taxon>Magnoliopsida</taxon>
        <taxon>eudicotyledons</taxon>
        <taxon>Gunneridae</taxon>
        <taxon>Pentapetalae</taxon>
        <taxon>rosids</taxon>
        <taxon>fabids</taxon>
        <taxon>Rosales</taxon>
        <taxon>Rosaceae</taxon>
        <taxon>Rosoideae</taxon>
        <taxon>Rosoideae incertae sedis</taxon>
        <taxon>Rubus</taxon>
    </lineage>
</organism>
<keyword evidence="4" id="KW-1185">Reference proteome</keyword>
<dbReference type="InterPro" id="IPR002182">
    <property type="entry name" value="NB-ARC"/>
</dbReference>